<evidence type="ECO:0000313" key="2">
    <source>
        <dbReference type="Proteomes" id="UP000286208"/>
    </source>
</evidence>
<dbReference type="Proteomes" id="UP000286208">
    <property type="component" value="Unassembled WGS sequence"/>
</dbReference>
<proteinExistence type="predicted"/>
<accession>A0A3S3APD6</accession>
<name>A0A3S3APD6_9NOCA</name>
<organism evidence="1 2">
    <name type="scientific">Prescottella agglutinans</name>
    <dbReference type="NCBI Taxonomy" id="1644129"/>
    <lineage>
        <taxon>Bacteria</taxon>
        <taxon>Bacillati</taxon>
        <taxon>Actinomycetota</taxon>
        <taxon>Actinomycetes</taxon>
        <taxon>Mycobacteriales</taxon>
        <taxon>Nocardiaceae</taxon>
        <taxon>Prescottella</taxon>
    </lineage>
</organism>
<evidence type="ECO:0000313" key="1">
    <source>
        <dbReference type="EMBL" id="RVW09630.1"/>
    </source>
</evidence>
<dbReference type="AlphaFoldDB" id="A0A3S3APD6"/>
<comment type="caution">
    <text evidence="1">The sequence shown here is derived from an EMBL/GenBank/DDBJ whole genome shotgun (WGS) entry which is preliminary data.</text>
</comment>
<sequence>MNEAVFRIFDLPRVEDIPSELIAVEEVRDLPGGVSISWVGLGATFQLVADPLLRSVSIKLDREGECIRIYREGAISLRVRDEGCNVGMVIEFRSGNQVGDIRVVLGDRVEIMESALFA</sequence>
<gene>
    <name evidence="1" type="ORF">EGT67_09175</name>
</gene>
<dbReference type="EMBL" id="RKLP01000004">
    <property type="protein sequence ID" value="RVW09630.1"/>
    <property type="molecule type" value="Genomic_DNA"/>
</dbReference>
<keyword evidence="2" id="KW-1185">Reference proteome</keyword>
<protein>
    <submittedName>
        <fullName evidence="1">Uncharacterized protein</fullName>
    </submittedName>
</protein>
<dbReference type="RefSeq" id="WP_127915768.1">
    <property type="nucleotide sequence ID" value="NZ_RKLP01000004.1"/>
</dbReference>
<reference evidence="1 2" key="1">
    <citation type="submission" date="2018-11" db="EMBL/GenBank/DDBJ databases">
        <title>Rhodococcus spongicola sp. nov. and Rhodococcus xishaensis sp. nov. from marine sponges.</title>
        <authorList>
            <person name="Li L."/>
            <person name="Lin H.W."/>
        </authorList>
    </citation>
    <scope>NUCLEOTIDE SEQUENCE [LARGE SCALE GENOMIC DNA]</scope>
    <source>
        <strain evidence="1 2">CCTCC AB2014297</strain>
    </source>
</reference>